<accession>A0A8J6EDW3</accession>
<dbReference type="Pfam" id="PF03148">
    <property type="entry name" value="Tektin"/>
    <property type="match status" value="1"/>
</dbReference>
<sequence>MAETSVGSATWRDASYKTIRLAQDLRLRSFSCLPPTVNPQEKMRAENTSMKTMRGYLPTPPPFHRDLIIDICNTYACGYLRETRTSMSILRQALWETNQHIHRLQKQRSILERSHANTRRDILTNNETIQLRSTRPMRERYPDKVDHLLQEEKKGLHDLKKYSEHQLQEISRQLQVLYSHRQKLLEFCKEKGRVLEIISENAPSRHRSQDQAGSSKLLGPANTGTKRHIDKITSQSKFLYFFFVSHCLCKDCQVATSSALVTCAKLQNTQPSNWQKPADHRELKESVTQALSKKAEESVRIWEDLTLIAGDVKNMTQRQQRIHDETEAGYQLQLGPMSSLDLSVRERLDRPLIRILQRHPGTQLPDSTLISQGTASLQKSLGKADGRIGLLLDAQLKLKTDQENKLRGESIDRAAARLRVRSAKGRRERLCL</sequence>
<comment type="caution">
    <text evidence="4">The sequence shown here is derived from an EMBL/GenBank/DDBJ whole genome shotgun (WGS) entry which is preliminary data.</text>
</comment>
<evidence type="ECO:0000313" key="4">
    <source>
        <dbReference type="EMBL" id="KAG9467321.1"/>
    </source>
</evidence>
<dbReference type="AlphaFoldDB" id="A0A8J6EDW3"/>
<dbReference type="OrthoDB" id="9896158at2759"/>
<organism evidence="4 5">
    <name type="scientific">Eleutherodactylus coqui</name>
    <name type="common">Puerto Rican coqui</name>
    <dbReference type="NCBI Taxonomy" id="57060"/>
    <lineage>
        <taxon>Eukaryota</taxon>
        <taxon>Metazoa</taxon>
        <taxon>Chordata</taxon>
        <taxon>Craniata</taxon>
        <taxon>Vertebrata</taxon>
        <taxon>Euteleostomi</taxon>
        <taxon>Amphibia</taxon>
        <taxon>Batrachia</taxon>
        <taxon>Anura</taxon>
        <taxon>Neobatrachia</taxon>
        <taxon>Hyloidea</taxon>
        <taxon>Eleutherodactylidae</taxon>
        <taxon>Eleutherodactylinae</taxon>
        <taxon>Eleutherodactylus</taxon>
        <taxon>Eleutherodactylus</taxon>
    </lineage>
</organism>
<evidence type="ECO:0000256" key="1">
    <source>
        <dbReference type="ARBA" id="ARBA00004496"/>
    </source>
</evidence>
<comment type="subcellular location">
    <subcellularLocation>
        <location evidence="1">Cytoplasm</location>
    </subcellularLocation>
</comment>
<dbReference type="GO" id="GO:0005929">
    <property type="term" value="C:cilium"/>
    <property type="evidence" value="ECO:0007669"/>
    <property type="project" value="UniProtKB-ARBA"/>
</dbReference>
<evidence type="ECO:0000256" key="2">
    <source>
        <dbReference type="ARBA" id="ARBA00022490"/>
    </source>
</evidence>
<dbReference type="PANTHER" id="PTHR35081">
    <property type="entry name" value="COILED-COIL DOMAIN-CONTAINING PROTEIN 105"/>
    <property type="match status" value="1"/>
</dbReference>
<dbReference type="PANTHER" id="PTHR35081:SF1">
    <property type="entry name" value="COILED-COIL DOMAIN-CONTAINING PROTEIN 105"/>
    <property type="match status" value="1"/>
</dbReference>
<gene>
    <name evidence="4" type="ORF">GDO78_015180</name>
</gene>
<dbReference type="EMBL" id="WNTK01001467">
    <property type="protein sequence ID" value="KAG9467321.1"/>
    <property type="molecule type" value="Genomic_DNA"/>
</dbReference>
<protein>
    <recommendedName>
        <fullName evidence="6">Coiled-coil domain containing 105</fullName>
    </recommendedName>
</protein>
<keyword evidence="5" id="KW-1185">Reference proteome</keyword>
<name>A0A8J6EDW3_ELECQ</name>
<dbReference type="InterPro" id="IPR048256">
    <property type="entry name" value="Tektin-like"/>
</dbReference>
<dbReference type="Proteomes" id="UP000770717">
    <property type="component" value="Unassembled WGS sequence"/>
</dbReference>
<evidence type="ECO:0000256" key="3">
    <source>
        <dbReference type="SAM" id="MobiDB-lite"/>
    </source>
</evidence>
<evidence type="ECO:0000313" key="5">
    <source>
        <dbReference type="Proteomes" id="UP000770717"/>
    </source>
</evidence>
<dbReference type="GO" id="GO:0005737">
    <property type="term" value="C:cytoplasm"/>
    <property type="evidence" value="ECO:0007669"/>
    <property type="project" value="UniProtKB-SubCell"/>
</dbReference>
<proteinExistence type="predicted"/>
<keyword evidence="2" id="KW-0963">Cytoplasm</keyword>
<evidence type="ECO:0008006" key="6">
    <source>
        <dbReference type="Google" id="ProtNLM"/>
    </source>
</evidence>
<feature type="region of interest" description="Disordered" evidence="3">
    <location>
        <begin position="200"/>
        <end position="225"/>
    </location>
</feature>
<reference evidence="4" key="1">
    <citation type="thesis" date="2020" institute="ProQuest LLC" country="789 East Eisenhower Parkway, Ann Arbor, MI, USA">
        <title>Comparative Genomics and Chromosome Evolution.</title>
        <authorList>
            <person name="Mudd A.B."/>
        </authorList>
    </citation>
    <scope>NUCLEOTIDE SEQUENCE</scope>
    <source>
        <strain evidence="4">HN-11 Male</strain>
        <tissue evidence="4">Kidney and liver</tissue>
    </source>
</reference>
<dbReference type="InterPro" id="IPR038949">
    <property type="entry name" value="TEKTL1"/>
</dbReference>